<proteinExistence type="predicted"/>
<organism evidence="1">
    <name type="scientific">bioreactor metagenome</name>
    <dbReference type="NCBI Taxonomy" id="1076179"/>
    <lineage>
        <taxon>unclassified sequences</taxon>
        <taxon>metagenomes</taxon>
        <taxon>ecological metagenomes</taxon>
    </lineage>
</organism>
<evidence type="ECO:0000313" key="1">
    <source>
        <dbReference type="EMBL" id="MPN11431.1"/>
    </source>
</evidence>
<reference evidence="1" key="1">
    <citation type="submission" date="2019-08" db="EMBL/GenBank/DDBJ databases">
        <authorList>
            <person name="Kucharzyk K."/>
            <person name="Murdoch R.W."/>
            <person name="Higgins S."/>
            <person name="Loffler F."/>
        </authorList>
    </citation>
    <scope>NUCLEOTIDE SEQUENCE</scope>
</reference>
<dbReference type="EMBL" id="VSSQ01057643">
    <property type="protein sequence ID" value="MPN11431.1"/>
    <property type="molecule type" value="Genomic_DNA"/>
</dbReference>
<accession>A0A645FAU4</accession>
<sequence length="52" mass="5826">MVIIRSRSLVKFRVDIIAGTEQPTPQSIGTTEHPDKPILRKSLSIINAIRDI</sequence>
<dbReference type="AlphaFoldDB" id="A0A645FAU4"/>
<protein>
    <submittedName>
        <fullName evidence="1">Uncharacterized protein</fullName>
    </submittedName>
</protein>
<gene>
    <name evidence="1" type="ORF">SDC9_158732</name>
</gene>
<comment type="caution">
    <text evidence="1">The sequence shown here is derived from an EMBL/GenBank/DDBJ whole genome shotgun (WGS) entry which is preliminary data.</text>
</comment>
<name>A0A645FAU4_9ZZZZ</name>